<dbReference type="Pfam" id="PF00067">
    <property type="entry name" value="p450"/>
    <property type="match status" value="1"/>
</dbReference>
<evidence type="ECO:0000256" key="3">
    <source>
        <dbReference type="ARBA" id="ARBA00022617"/>
    </source>
</evidence>
<keyword evidence="9" id="KW-0503">Monooxygenase</keyword>
<name>A0AAV1QXE5_9ROSI</name>
<keyword evidence="3" id="KW-0349">Heme</keyword>
<dbReference type="GO" id="GO:0020037">
    <property type="term" value="F:heme binding"/>
    <property type="evidence" value="ECO:0007669"/>
    <property type="project" value="InterPro"/>
</dbReference>
<evidence type="ECO:0000256" key="6">
    <source>
        <dbReference type="ARBA" id="ARBA00022989"/>
    </source>
</evidence>
<dbReference type="Proteomes" id="UP001314170">
    <property type="component" value="Unassembled WGS sequence"/>
</dbReference>
<organism evidence="11 12">
    <name type="scientific">Dovyalis caffra</name>
    <dbReference type="NCBI Taxonomy" id="77055"/>
    <lineage>
        <taxon>Eukaryota</taxon>
        <taxon>Viridiplantae</taxon>
        <taxon>Streptophyta</taxon>
        <taxon>Embryophyta</taxon>
        <taxon>Tracheophyta</taxon>
        <taxon>Spermatophyta</taxon>
        <taxon>Magnoliopsida</taxon>
        <taxon>eudicotyledons</taxon>
        <taxon>Gunneridae</taxon>
        <taxon>Pentapetalae</taxon>
        <taxon>rosids</taxon>
        <taxon>fabids</taxon>
        <taxon>Malpighiales</taxon>
        <taxon>Salicaceae</taxon>
        <taxon>Flacourtieae</taxon>
        <taxon>Dovyalis</taxon>
    </lineage>
</organism>
<evidence type="ECO:0008006" key="13">
    <source>
        <dbReference type="Google" id="ProtNLM"/>
    </source>
</evidence>
<keyword evidence="12" id="KW-1185">Reference proteome</keyword>
<dbReference type="AlphaFoldDB" id="A0AAV1QXE5"/>
<evidence type="ECO:0000313" key="11">
    <source>
        <dbReference type="EMBL" id="CAK7326411.1"/>
    </source>
</evidence>
<dbReference type="InterPro" id="IPR036396">
    <property type="entry name" value="Cyt_P450_sf"/>
</dbReference>
<evidence type="ECO:0000256" key="8">
    <source>
        <dbReference type="ARBA" id="ARBA00023004"/>
    </source>
</evidence>
<gene>
    <name evidence="11" type="ORF">DCAF_LOCUS4111</name>
</gene>
<dbReference type="GO" id="GO:0016020">
    <property type="term" value="C:membrane"/>
    <property type="evidence" value="ECO:0007669"/>
    <property type="project" value="UniProtKB-SubCell"/>
</dbReference>
<evidence type="ECO:0000256" key="9">
    <source>
        <dbReference type="ARBA" id="ARBA00023033"/>
    </source>
</evidence>
<dbReference type="PANTHER" id="PTHR24282">
    <property type="entry name" value="CYTOCHROME P450 FAMILY MEMBER"/>
    <property type="match status" value="1"/>
</dbReference>
<comment type="subcellular location">
    <subcellularLocation>
        <location evidence="1">Membrane</location>
        <topology evidence="1">Single-pass membrane protein</topology>
    </subcellularLocation>
</comment>
<evidence type="ECO:0000256" key="2">
    <source>
        <dbReference type="ARBA" id="ARBA00010617"/>
    </source>
</evidence>
<keyword evidence="5" id="KW-0479">Metal-binding</keyword>
<dbReference type="SUPFAM" id="SSF48264">
    <property type="entry name" value="Cytochrome P450"/>
    <property type="match status" value="1"/>
</dbReference>
<keyword evidence="10" id="KW-0472">Membrane</keyword>
<keyword evidence="6" id="KW-1133">Transmembrane helix</keyword>
<keyword evidence="7" id="KW-0560">Oxidoreductase</keyword>
<dbReference type="Gene3D" id="1.10.630.10">
    <property type="entry name" value="Cytochrome P450"/>
    <property type="match status" value="1"/>
</dbReference>
<evidence type="ECO:0000256" key="5">
    <source>
        <dbReference type="ARBA" id="ARBA00022723"/>
    </source>
</evidence>
<dbReference type="PANTHER" id="PTHR24282:SF236">
    <property type="entry name" value="CYTOCHROME P450"/>
    <property type="match status" value="1"/>
</dbReference>
<dbReference type="GO" id="GO:0004497">
    <property type="term" value="F:monooxygenase activity"/>
    <property type="evidence" value="ECO:0007669"/>
    <property type="project" value="UniProtKB-KW"/>
</dbReference>
<evidence type="ECO:0000256" key="4">
    <source>
        <dbReference type="ARBA" id="ARBA00022692"/>
    </source>
</evidence>
<reference evidence="11 12" key="1">
    <citation type="submission" date="2024-01" db="EMBL/GenBank/DDBJ databases">
        <authorList>
            <person name="Waweru B."/>
        </authorList>
    </citation>
    <scope>NUCLEOTIDE SEQUENCE [LARGE SCALE GENOMIC DNA]</scope>
</reference>
<accession>A0AAV1QXE5</accession>
<evidence type="ECO:0000256" key="10">
    <source>
        <dbReference type="ARBA" id="ARBA00023136"/>
    </source>
</evidence>
<keyword evidence="8" id="KW-0408">Iron</keyword>
<dbReference type="InterPro" id="IPR001128">
    <property type="entry name" value="Cyt_P450"/>
</dbReference>
<dbReference type="EMBL" id="CAWUPB010000851">
    <property type="protein sequence ID" value="CAK7326411.1"/>
    <property type="molecule type" value="Genomic_DNA"/>
</dbReference>
<dbReference type="GO" id="GO:0005506">
    <property type="term" value="F:iron ion binding"/>
    <property type="evidence" value="ECO:0007669"/>
    <property type="project" value="InterPro"/>
</dbReference>
<comment type="similarity">
    <text evidence="2">Belongs to the cytochrome P450 family.</text>
</comment>
<evidence type="ECO:0000256" key="1">
    <source>
        <dbReference type="ARBA" id="ARBA00004167"/>
    </source>
</evidence>
<evidence type="ECO:0000256" key="7">
    <source>
        <dbReference type="ARBA" id="ARBA00023002"/>
    </source>
</evidence>
<dbReference type="GO" id="GO:0016705">
    <property type="term" value="F:oxidoreductase activity, acting on paired donors, with incorporation or reduction of molecular oxygen"/>
    <property type="evidence" value="ECO:0007669"/>
    <property type="project" value="InterPro"/>
</dbReference>
<comment type="caution">
    <text evidence="11">The sequence shown here is derived from an EMBL/GenBank/DDBJ whole genome shotgun (WGS) entry which is preliminary data.</text>
</comment>
<evidence type="ECO:0000313" key="12">
    <source>
        <dbReference type="Proteomes" id="UP001314170"/>
    </source>
</evidence>
<keyword evidence="4" id="KW-0812">Transmembrane</keyword>
<sequence length="152" mass="17475">MNFLQWHGPQAQLIITEPELIKEILNNKDRAYPKAKAPNYVKNLLGDGLITSGGEKWLKMRKLANHAFHAESLKNMIPEMISSSEIMLERWRHHESKEIDVFREFKVLTQEIISRTAFGSSYLDGQNIFDMLTRIAHIISGNGYRIRIPGIG</sequence>
<protein>
    <recommendedName>
        <fullName evidence="13">Cytochrome P450</fullName>
    </recommendedName>
</protein>
<proteinExistence type="inferred from homology"/>
<dbReference type="InterPro" id="IPR050665">
    <property type="entry name" value="Cytochrome_P450_Monooxygen"/>
</dbReference>